<evidence type="ECO:0000256" key="9">
    <source>
        <dbReference type="ARBA" id="ARBA00034807"/>
    </source>
</evidence>
<feature type="active site" description="Proton donor/acceptor" evidence="13">
    <location>
        <position position="181"/>
    </location>
</feature>
<reference evidence="17" key="1">
    <citation type="thesis" date="2020" institute="ProQuest LLC" country="789 East Eisenhower Parkway, Ann Arbor, MI, USA">
        <title>Comparative Genomics and Chromosome Evolution.</title>
        <authorList>
            <person name="Mudd A.B."/>
        </authorList>
    </citation>
    <scope>NUCLEOTIDE SEQUENCE</scope>
    <source>
        <strain evidence="17">HN-11 Male</strain>
        <tissue evidence="17">Kidney and liver</tissue>
    </source>
</reference>
<evidence type="ECO:0000313" key="18">
    <source>
        <dbReference type="Proteomes" id="UP000770717"/>
    </source>
</evidence>
<dbReference type="Gene3D" id="2.20.25.160">
    <property type="match status" value="1"/>
</dbReference>
<keyword evidence="5 14" id="KW-0479">Metal-binding</keyword>
<comment type="catalytic activity">
    <reaction evidence="11">
        <text>an N-acetyl-L-cysteine-S-conjugate + H2O = an S-substituted L-cysteine + acetate</text>
        <dbReference type="Rhea" id="RHEA:36855"/>
        <dbReference type="ChEBI" id="CHEBI:15377"/>
        <dbReference type="ChEBI" id="CHEBI:30089"/>
        <dbReference type="ChEBI" id="CHEBI:58717"/>
        <dbReference type="ChEBI" id="CHEBI:58718"/>
        <dbReference type="EC" id="3.5.1.114"/>
    </reaction>
</comment>
<organism evidence="17 18">
    <name type="scientific">Eleutherodactylus coqui</name>
    <name type="common">Puerto Rican coqui</name>
    <dbReference type="NCBI Taxonomy" id="57060"/>
    <lineage>
        <taxon>Eukaryota</taxon>
        <taxon>Metazoa</taxon>
        <taxon>Chordata</taxon>
        <taxon>Craniata</taxon>
        <taxon>Vertebrata</taxon>
        <taxon>Euteleostomi</taxon>
        <taxon>Amphibia</taxon>
        <taxon>Batrachia</taxon>
        <taxon>Anura</taxon>
        <taxon>Neobatrachia</taxon>
        <taxon>Hyloidea</taxon>
        <taxon>Eleutherodactylidae</taxon>
        <taxon>Eleutherodactylinae</taxon>
        <taxon>Eleutherodactylus</taxon>
        <taxon>Eleutherodactylus</taxon>
    </lineage>
</organism>
<dbReference type="GO" id="GO:0016788">
    <property type="term" value="F:hydrolase activity, acting on ester bonds"/>
    <property type="evidence" value="ECO:0007669"/>
    <property type="project" value="InterPro"/>
</dbReference>
<dbReference type="CDD" id="cd06909">
    <property type="entry name" value="M14_ASPA"/>
    <property type="match status" value="1"/>
</dbReference>
<comment type="caution">
    <text evidence="17">The sequence shown here is derived from an EMBL/GenBank/DDBJ whole genome shotgun (WGS) entry which is preliminary data.</text>
</comment>
<evidence type="ECO:0000256" key="8">
    <source>
        <dbReference type="ARBA" id="ARBA00023136"/>
    </source>
</evidence>
<protein>
    <recommendedName>
        <fullName evidence="9">N-acyl-aromatic-L-amino acid amidohydrolase</fullName>
        <ecNumber evidence="9">3.5.1.114</ecNumber>
    </recommendedName>
</protein>
<evidence type="ECO:0000313" key="17">
    <source>
        <dbReference type="EMBL" id="KAG9492688.1"/>
    </source>
</evidence>
<feature type="domain" description="AstE/AspA barrel-sandwich hybrid" evidence="15">
    <location>
        <begin position="222"/>
        <end position="303"/>
    </location>
</feature>
<comment type="subcellular location">
    <subcellularLocation>
        <location evidence="10">Apical cell membrane</location>
        <topology evidence="10">Peripheral membrane protein</topology>
    </subcellularLocation>
    <subcellularLocation>
        <location evidence="1">Cytoplasm</location>
    </subcellularLocation>
</comment>
<evidence type="ECO:0000256" key="6">
    <source>
        <dbReference type="ARBA" id="ARBA00022801"/>
    </source>
</evidence>
<accession>A0A8J6FRI5</accession>
<feature type="binding site" evidence="14">
    <location>
        <position position="27"/>
    </location>
    <ligand>
        <name>Zn(2+)</name>
        <dbReference type="ChEBI" id="CHEBI:29105"/>
    </ligand>
</feature>
<keyword evidence="4" id="KW-0963">Cytoplasm</keyword>
<evidence type="ECO:0000256" key="12">
    <source>
        <dbReference type="ARBA" id="ARBA00049326"/>
    </source>
</evidence>
<dbReference type="NCBIfam" id="NF002601">
    <property type="entry name" value="PRK02259.1"/>
    <property type="match status" value="1"/>
</dbReference>
<dbReference type="InterPro" id="IPR016708">
    <property type="entry name" value="Aspartoacylase"/>
</dbReference>
<dbReference type="GO" id="GO:0016324">
    <property type="term" value="C:apical plasma membrane"/>
    <property type="evidence" value="ECO:0007669"/>
    <property type="project" value="UniProtKB-SubCell"/>
</dbReference>
<dbReference type="EC" id="3.5.1.114" evidence="9"/>
<keyword evidence="3" id="KW-1003">Cell membrane</keyword>
<dbReference type="FunFam" id="3.40.630.10:FF:000025">
    <property type="entry name" value="aspartoacylase"/>
    <property type="match status" value="1"/>
</dbReference>
<dbReference type="PIRSF" id="PIRSF018001">
    <property type="entry name" value="Aspartoacylase"/>
    <property type="match status" value="1"/>
</dbReference>
<dbReference type="Proteomes" id="UP000770717">
    <property type="component" value="Unassembled WGS sequence"/>
</dbReference>
<comment type="cofactor">
    <cofactor evidence="14">
        <name>Zn(2+)</name>
        <dbReference type="ChEBI" id="CHEBI:29105"/>
    </cofactor>
    <text evidence="14">Binds 1 zinc ion per subunit.</text>
</comment>
<evidence type="ECO:0000259" key="16">
    <source>
        <dbReference type="Pfam" id="PF24827"/>
    </source>
</evidence>
<proteinExistence type="inferred from homology"/>
<feature type="domain" description="Succinylglutamate desuccinylase/Aspartoacylase catalytic" evidence="16">
    <location>
        <begin position="14"/>
        <end position="207"/>
    </location>
</feature>
<dbReference type="PANTHER" id="PTHR15162">
    <property type="entry name" value="ASPARTOACYLASE"/>
    <property type="match status" value="1"/>
</dbReference>
<evidence type="ECO:0000256" key="10">
    <source>
        <dbReference type="ARBA" id="ARBA00037831"/>
    </source>
</evidence>
<dbReference type="HAMAP" id="MF_00704">
    <property type="entry name" value="Aspartoacylase"/>
    <property type="match status" value="1"/>
</dbReference>
<feature type="binding site" evidence="14">
    <location>
        <position position="117"/>
    </location>
    <ligand>
        <name>Zn(2+)</name>
        <dbReference type="ChEBI" id="CHEBI:29105"/>
    </ligand>
</feature>
<evidence type="ECO:0000256" key="3">
    <source>
        <dbReference type="ARBA" id="ARBA00022475"/>
    </source>
</evidence>
<evidence type="ECO:0000256" key="5">
    <source>
        <dbReference type="ARBA" id="ARBA00022723"/>
    </source>
</evidence>
<evidence type="ECO:0000259" key="15">
    <source>
        <dbReference type="Pfam" id="PF04952"/>
    </source>
</evidence>
<evidence type="ECO:0000256" key="11">
    <source>
        <dbReference type="ARBA" id="ARBA00048435"/>
    </source>
</evidence>
<dbReference type="GO" id="GO:0005829">
    <property type="term" value="C:cytosol"/>
    <property type="evidence" value="ECO:0007669"/>
    <property type="project" value="TreeGrafter"/>
</dbReference>
<evidence type="ECO:0000256" key="13">
    <source>
        <dbReference type="PIRSR" id="PIRSR018001-1"/>
    </source>
</evidence>
<keyword evidence="6" id="KW-0378">Hydrolase</keyword>
<keyword evidence="7 14" id="KW-0862">Zinc</keyword>
<dbReference type="OrthoDB" id="8300214at2759"/>
<dbReference type="InterPro" id="IPR050178">
    <property type="entry name" value="AspA/AstE_fam"/>
</dbReference>
<keyword evidence="8" id="KW-0472">Membrane</keyword>
<dbReference type="Gene3D" id="3.40.630.10">
    <property type="entry name" value="Zn peptidases"/>
    <property type="match status" value="1"/>
</dbReference>
<dbReference type="GO" id="GO:0046872">
    <property type="term" value="F:metal ion binding"/>
    <property type="evidence" value="ECO:0007669"/>
    <property type="project" value="UniProtKB-KW"/>
</dbReference>
<feature type="binding site" evidence="14">
    <location>
        <position position="24"/>
    </location>
    <ligand>
        <name>Zn(2+)</name>
        <dbReference type="ChEBI" id="CHEBI:29105"/>
    </ligand>
</feature>
<dbReference type="PANTHER" id="PTHR15162:SF5">
    <property type="entry name" value="N-ACYL-AROMATIC-L-AMINO ACID AMIDOHYDROLASE (CARBOXYLATE-FORMING)"/>
    <property type="match status" value="1"/>
</dbReference>
<dbReference type="InterPro" id="IPR007036">
    <property type="entry name" value="Aste_AspA_hybrid_dom"/>
</dbReference>
<name>A0A8J6FRI5_ELECQ</name>
<dbReference type="Pfam" id="PF24827">
    <property type="entry name" value="AstE_AspA_cat"/>
    <property type="match status" value="1"/>
</dbReference>
<evidence type="ECO:0000256" key="2">
    <source>
        <dbReference type="ARBA" id="ARBA00006173"/>
    </source>
</evidence>
<dbReference type="AlphaFoldDB" id="A0A8J6FRI5"/>
<dbReference type="GO" id="GO:0004046">
    <property type="term" value="F:aminoacylase activity"/>
    <property type="evidence" value="ECO:0007669"/>
    <property type="project" value="TreeGrafter"/>
</dbReference>
<evidence type="ECO:0000256" key="14">
    <source>
        <dbReference type="PIRSR" id="PIRSR018001-3"/>
    </source>
</evidence>
<comment type="catalytic activity">
    <reaction evidence="12">
        <text>an N-acyl-aromatic L-alpha-amino acid + H2O = an aromatic L-alpha-amino acid + a carboxylate</text>
        <dbReference type="Rhea" id="RHEA:54184"/>
        <dbReference type="ChEBI" id="CHEBI:15377"/>
        <dbReference type="ChEBI" id="CHEBI:29067"/>
        <dbReference type="ChEBI" id="CHEBI:84824"/>
        <dbReference type="ChEBI" id="CHEBI:138093"/>
        <dbReference type="EC" id="3.5.1.114"/>
    </reaction>
</comment>
<gene>
    <name evidence="17" type="ORF">GDO78_000926</name>
</gene>
<sequence>MKEMMSSPIQCPPVSRVVIFGGTHGNEMSGVTLVKHWLKDPSELHRKTFEPEPCLANPLAVEKCVRYIDSDLNRSFSEEVLSSSESESDPYEFKRARELNQKYGSGPGLFDFVFDLHNTTSNMGATLLRCSEDDILSLHLAKYLQSSSGNQSMPCYNYLIDIPKKDNVYLQNIGKHSLCLELGPQPQGVIRADVLTRMRELVNCGLDFLDLFNQGKEFPSFETDIYKVLTRVDYPRDHSGEISAFIHSGLQDKDYVPLKPGDPIFTTINGEVLHCNGDTVVYPTFINEAAYYEKKVAFILTEKVSRKVPALKLETLEHHV</sequence>
<evidence type="ECO:0000256" key="1">
    <source>
        <dbReference type="ARBA" id="ARBA00004496"/>
    </source>
</evidence>
<dbReference type="Pfam" id="PF04952">
    <property type="entry name" value="AstE_AspA_hybrid"/>
    <property type="match status" value="1"/>
</dbReference>
<keyword evidence="18" id="KW-1185">Reference proteome</keyword>
<comment type="similarity">
    <text evidence="2">Belongs to the AspA/AstE family. Aspartoacylase subfamily.</text>
</comment>
<dbReference type="EMBL" id="WNTK01000001">
    <property type="protein sequence ID" value="KAG9492688.1"/>
    <property type="molecule type" value="Genomic_DNA"/>
</dbReference>
<dbReference type="SUPFAM" id="SSF53187">
    <property type="entry name" value="Zn-dependent exopeptidases"/>
    <property type="match status" value="1"/>
</dbReference>
<dbReference type="InterPro" id="IPR055438">
    <property type="entry name" value="AstE_AspA_cat"/>
</dbReference>
<evidence type="ECO:0000256" key="7">
    <source>
        <dbReference type="ARBA" id="ARBA00022833"/>
    </source>
</evidence>
<evidence type="ECO:0000256" key="4">
    <source>
        <dbReference type="ARBA" id="ARBA00022490"/>
    </source>
</evidence>